<dbReference type="Gene3D" id="2.60.40.1180">
    <property type="entry name" value="Golgi alpha-mannosidase II"/>
    <property type="match status" value="2"/>
</dbReference>
<keyword evidence="2 6" id="KW-0378">Hydrolase</keyword>
<evidence type="ECO:0000259" key="4">
    <source>
        <dbReference type="Pfam" id="PF17137"/>
    </source>
</evidence>
<accession>A0ABS9TWJ0</accession>
<protein>
    <submittedName>
        <fullName evidence="6">Glycoside hydrolase family 31 protein</fullName>
    </submittedName>
</protein>
<name>A0ABS9TWJ0_9MICC</name>
<dbReference type="Gene3D" id="3.20.20.80">
    <property type="entry name" value="Glycosidases"/>
    <property type="match status" value="1"/>
</dbReference>
<sequence>MTETTHTAPLPAHLRLAASPKAQPAAVVQGPNYRFTVLTSQLIRLEYSADGESEDRPSQVVLHRDLDVPDFRVFDKPEALEIITEHVHLVYDKRPFTPHGLSIKVLGNVSNYHSVWHYGEVGEKNLGGTARTLDGVDGACELEPGLMSRYGFAVLDDSETLVFDDAGWLDTRGEGRTDLYFFGYGRDYRKCLRDFYRISGFTPLVPRFTLGNWWSRYHRYTEDEYRGVIERFAAERIPLSVAVLDMDWHLTDIDPVHGSGWTGYTWNRELFPDPEGFARWLHDSGLALTLNVHPADGIAAHEEVYARTAEALGLDAEAGDAIAFDPTDPEFLRAYLEEVHHPLEEAGVDFWWLDWQSGPYSRIEGLDPLWVLNHIHFLDSARNGRLPLTFSRYAGPGSHRYPIGFSGDTIVTWESLAFQPYFTATASNIGYGWWSHDIGGHMWGYKDDDLATRWVQLGVFSPINRLHSSSMPFTGKEPWRFRPDAEAAMGEFLRLRHRLVPYLHTMNHRMASGGQPIVEPMYYEYPEVDEAYEVPNQYLFGSELMVAPIVAPRERASNRASVDAWLPPGQWIDFFTGVRYRGGRRARLFRTLDSIPVLAKAGAIVPLVHGKSLGNGVAEPEQLELRVFGGASGAFTLIEDDGGASAGERGHQVRTPIEFDWGAGELRVRPCEGAADGVPTVRSYDVAFVGVEEPSAVRVLSGDREVSASVSYDEAAGTLQVRVDGVAAHVGFTIAVDGSLALAPNSTVDAVERLLEDVHAKFTVKGDIFARIASGESPAAVVAALAGMNLDADLFGALVELILADAG</sequence>
<dbReference type="Pfam" id="PF01055">
    <property type="entry name" value="Glyco_hydro_31_2nd"/>
    <property type="match status" value="1"/>
</dbReference>
<dbReference type="RefSeq" id="WP_241050687.1">
    <property type="nucleotide sequence ID" value="NZ_JAKZBV010000001.1"/>
</dbReference>
<dbReference type="InterPro" id="IPR017853">
    <property type="entry name" value="GH"/>
</dbReference>
<dbReference type="GO" id="GO:0016787">
    <property type="term" value="F:hydrolase activity"/>
    <property type="evidence" value="ECO:0007669"/>
    <property type="project" value="UniProtKB-KW"/>
</dbReference>
<evidence type="ECO:0000259" key="3">
    <source>
        <dbReference type="Pfam" id="PF01055"/>
    </source>
</evidence>
<feature type="domain" description="Glycosyl hydrolase family 31 C-terminal" evidence="5">
    <location>
        <begin position="514"/>
        <end position="605"/>
    </location>
</feature>
<gene>
    <name evidence="6" type="ORF">L0M17_01825</name>
</gene>
<keyword evidence="2" id="KW-0326">Glycosidase</keyword>
<evidence type="ECO:0000259" key="5">
    <source>
        <dbReference type="Pfam" id="PF21365"/>
    </source>
</evidence>
<evidence type="ECO:0000256" key="2">
    <source>
        <dbReference type="RuleBase" id="RU361185"/>
    </source>
</evidence>
<dbReference type="PANTHER" id="PTHR22762:SF89">
    <property type="entry name" value="ALPHA-XYLOSIDASE"/>
    <property type="match status" value="1"/>
</dbReference>
<dbReference type="InterPro" id="IPR048395">
    <property type="entry name" value="Glyco_hydro_31_C"/>
</dbReference>
<reference evidence="6 7" key="1">
    <citation type="submission" date="2022-03" db="EMBL/GenBank/DDBJ databases">
        <title>Sinomonas sp. isolated from a soil.</title>
        <authorList>
            <person name="Han J."/>
            <person name="Kim D.-U."/>
        </authorList>
    </citation>
    <scope>NUCLEOTIDE SEQUENCE [LARGE SCALE GENOMIC DNA]</scope>
    <source>
        <strain evidence="6 7">5-5</strain>
    </source>
</reference>
<dbReference type="InterPro" id="IPR013780">
    <property type="entry name" value="Glyco_hydro_b"/>
</dbReference>
<comment type="caution">
    <text evidence="6">The sequence shown here is derived from an EMBL/GenBank/DDBJ whole genome shotgun (WGS) entry which is preliminary data.</text>
</comment>
<dbReference type="SUPFAM" id="SSF51011">
    <property type="entry name" value="Glycosyl hydrolase domain"/>
    <property type="match status" value="1"/>
</dbReference>
<dbReference type="SUPFAM" id="SSF51445">
    <property type="entry name" value="(Trans)glycosidases"/>
    <property type="match status" value="1"/>
</dbReference>
<proteinExistence type="inferred from homology"/>
<comment type="similarity">
    <text evidence="1 2">Belongs to the glycosyl hydrolase 31 family.</text>
</comment>
<organism evidence="6 7">
    <name type="scientific">Sinomonas terrae</name>
    <dbReference type="NCBI Taxonomy" id="2908838"/>
    <lineage>
        <taxon>Bacteria</taxon>
        <taxon>Bacillati</taxon>
        <taxon>Actinomycetota</taxon>
        <taxon>Actinomycetes</taxon>
        <taxon>Micrococcales</taxon>
        <taxon>Micrococcaceae</taxon>
        <taxon>Sinomonas</taxon>
    </lineage>
</organism>
<keyword evidence="7" id="KW-1185">Reference proteome</keyword>
<dbReference type="Proteomes" id="UP001202922">
    <property type="component" value="Unassembled WGS sequence"/>
</dbReference>
<evidence type="ECO:0000313" key="7">
    <source>
        <dbReference type="Proteomes" id="UP001202922"/>
    </source>
</evidence>
<dbReference type="InterPro" id="IPR000322">
    <property type="entry name" value="Glyco_hydro_31_TIM"/>
</dbReference>
<dbReference type="Pfam" id="PF21365">
    <property type="entry name" value="Glyco_hydro_31_3rd"/>
    <property type="match status" value="1"/>
</dbReference>
<dbReference type="CDD" id="cd06595">
    <property type="entry name" value="GH31_u1"/>
    <property type="match status" value="1"/>
</dbReference>
<feature type="domain" description="DUF5110" evidence="4">
    <location>
        <begin position="622"/>
        <end position="690"/>
    </location>
</feature>
<evidence type="ECO:0000313" key="6">
    <source>
        <dbReference type="EMBL" id="MCH6468735.1"/>
    </source>
</evidence>
<dbReference type="PANTHER" id="PTHR22762">
    <property type="entry name" value="ALPHA-GLUCOSIDASE"/>
    <property type="match status" value="1"/>
</dbReference>
<feature type="domain" description="Glycoside hydrolase family 31 TIM barrel" evidence="3">
    <location>
        <begin position="202"/>
        <end position="506"/>
    </location>
</feature>
<dbReference type="Pfam" id="PF17137">
    <property type="entry name" value="DUF5110"/>
    <property type="match status" value="1"/>
</dbReference>
<dbReference type="InterPro" id="IPR033403">
    <property type="entry name" value="DUF5110"/>
</dbReference>
<evidence type="ECO:0000256" key="1">
    <source>
        <dbReference type="ARBA" id="ARBA00007806"/>
    </source>
</evidence>
<dbReference type="EMBL" id="JAKZBV010000001">
    <property type="protein sequence ID" value="MCH6468735.1"/>
    <property type="molecule type" value="Genomic_DNA"/>
</dbReference>